<feature type="domain" description="DUF5643" evidence="1">
    <location>
        <begin position="5"/>
        <end position="99"/>
    </location>
</feature>
<organism evidence="2 3">
    <name type="scientific">Sutcliffiella rhizosphaerae</name>
    <dbReference type="NCBI Taxonomy" id="2880967"/>
    <lineage>
        <taxon>Bacteria</taxon>
        <taxon>Bacillati</taxon>
        <taxon>Bacillota</taxon>
        <taxon>Bacilli</taxon>
        <taxon>Bacillales</taxon>
        <taxon>Bacillaceae</taxon>
        <taxon>Sutcliffiella</taxon>
    </lineage>
</organism>
<keyword evidence="3" id="KW-1185">Reference proteome</keyword>
<comment type="caution">
    <text evidence="2">The sequence shown here is derived from an EMBL/GenBank/DDBJ whole genome shotgun (WGS) entry which is preliminary data.</text>
</comment>
<evidence type="ECO:0000259" key="1">
    <source>
        <dbReference type="Pfam" id="PF18705"/>
    </source>
</evidence>
<reference evidence="2 3" key="1">
    <citation type="submission" date="2021-10" db="EMBL/GenBank/DDBJ databases">
        <authorList>
            <person name="Criscuolo A."/>
        </authorList>
    </citation>
    <scope>NUCLEOTIDE SEQUENCE [LARGE SCALE GENOMIC DNA]</scope>
    <source>
        <strain evidence="3">CIP 111883</strain>
    </source>
</reference>
<proteinExistence type="predicted"/>
<evidence type="ECO:0000313" key="3">
    <source>
        <dbReference type="Proteomes" id="UP000789833"/>
    </source>
</evidence>
<evidence type="ECO:0000313" key="2">
    <source>
        <dbReference type="EMBL" id="CAG9620661.1"/>
    </source>
</evidence>
<dbReference type="InterPro" id="IPR040680">
    <property type="entry name" value="DUF5643"/>
</dbReference>
<protein>
    <recommendedName>
        <fullName evidence="1">DUF5643 domain-containing protein</fullName>
    </recommendedName>
</protein>
<dbReference type="RefSeq" id="WP_230500572.1">
    <property type="nucleotide sequence ID" value="NZ_CAKJTJ010000005.1"/>
</dbReference>
<sequence>MQLVGNQSIFFEKLEIFPTQIALYLDFPESNTHEIFRFDDIRIEDVMGNIWSNDGIHIIKGSKTVLYFESNYFSEPEELKLKFSSIRTLPKDQLKVVVDLKEDHIIQAPHDGKIKKFYYDKKLGGLFFDIEVDKRDGYSFFQVFEQNIYDAQGEMHGNNSFSVSNLRLKENILHQHALFFDENELESPITLTIVDYPSRIREEVTLKIK</sequence>
<name>A0ABN8A9V8_9BACI</name>
<dbReference type="EMBL" id="CAKJTJ010000005">
    <property type="protein sequence ID" value="CAG9620661.1"/>
    <property type="molecule type" value="Genomic_DNA"/>
</dbReference>
<gene>
    <name evidence="2" type="ORF">BACCIP111883_01430</name>
</gene>
<accession>A0ABN8A9V8</accession>
<dbReference type="Proteomes" id="UP000789833">
    <property type="component" value="Unassembled WGS sequence"/>
</dbReference>
<dbReference type="Pfam" id="PF18705">
    <property type="entry name" value="DUF5643"/>
    <property type="match status" value="1"/>
</dbReference>